<evidence type="ECO:0000259" key="6">
    <source>
        <dbReference type="SMART" id="SM00965"/>
    </source>
</evidence>
<keyword evidence="5" id="KW-0998">Cell outer membrane</keyword>
<dbReference type="Gene3D" id="2.40.170.20">
    <property type="entry name" value="TonB-dependent receptor, beta-barrel domain"/>
    <property type="match status" value="1"/>
</dbReference>
<dbReference type="FunFam" id="2.170.130.10:FF:000008">
    <property type="entry name" value="SusC/RagA family TonB-linked outer membrane protein"/>
    <property type="match status" value="1"/>
</dbReference>
<evidence type="ECO:0000256" key="2">
    <source>
        <dbReference type="ARBA" id="ARBA00022448"/>
    </source>
</evidence>
<dbReference type="InterPro" id="IPR037066">
    <property type="entry name" value="Plug_dom_sf"/>
</dbReference>
<proteinExistence type="predicted"/>
<dbReference type="Pfam" id="PF13715">
    <property type="entry name" value="CarbopepD_reg_2"/>
    <property type="match status" value="1"/>
</dbReference>
<dbReference type="SUPFAM" id="SSF56935">
    <property type="entry name" value="Porins"/>
    <property type="match status" value="1"/>
</dbReference>
<dbReference type="NCBIfam" id="TIGR04056">
    <property type="entry name" value="OMP_RagA_SusC"/>
    <property type="match status" value="1"/>
</dbReference>
<organism evidence="7">
    <name type="scientific">bioreactor metagenome</name>
    <dbReference type="NCBI Taxonomy" id="1076179"/>
    <lineage>
        <taxon>unclassified sequences</taxon>
        <taxon>metagenomes</taxon>
        <taxon>ecological metagenomes</taxon>
    </lineage>
</organism>
<accession>A0A644VKA8</accession>
<dbReference type="SUPFAM" id="SSF49464">
    <property type="entry name" value="Carboxypeptidase regulatory domain-like"/>
    <property type="match status" value="1"/>
</dbReference>
<keyword evidence="3" id="KW-0812">Transmembrane</keyword>
<keyword evidence="2" id="KW-0813">Transport</keyword>
<dbReference type="AlphaFoldDB" id="A0A644VKA8"/>
<dbReference type="EMBL" id="VSSQ01000338">
    <property type="protein sequence ID" value="MPL91756.1"/>
    <property type="molecule type" value="Genomic_DNA"/>
</dbReference>
<protein>
    <submittedName>
        <fullName evidence="7">TonB-dependent receptor SusC</fullName>
    </submittedName>
</protein>
<dbReference type="InterPro" id="IPR023997">
    <property type="entry name" value="TonB-dep_OMP_SusC/RagA_CS"/>
</dbReference>
<dbReference type="Gene3D" id="2.60.40.1120">
    <property type="entry name" value="Carboxypeptidase-like, regulatory domain"/>
    <property type="match status" value="1"/>
</dbReference>
<comment type="caution">
    <text evidence="7">The sequence shown here is derived from an EMBL/GenBank/DDBJ whole genome shotgun (WGS) entry which is preliminary data.</text>
</comment>
<dbReference type="Pfam" id="PF07715">
    <property type="entry name" value="Plug"/>
    <property type="match status" value="1"/>
</dbReference>
<evidence type="ECO:0000256" key="5">
    <source>
        <dbReference type="ARBA" id="ARBA00023237"/>
    </source>
</evidence>
<dbReference type="GO" id="GO:0009279">
    <property type="term" value="C:cell outer membrane"/>
    <property type="evidence" value="ECO:0007669"/>
    <property type="project" value="UniProtKB-SubCell"/>
</dbReference>
<dbReference type="InterPro" id="IPR023996">
    <property type="entry name" value="TonB-dep_OMP_SusC/RagA"/>
</dbReference>
<dbReference type="InterPro" id="IPR008969">
    <property type="entry name" value="CarboxyPept-like_regulatory"/>
</dbReference>
<dbReference type="InterPro" id="IPR036942">
    <property type="entry name" value="Beta-barrel_TonB_sf"/>
</dbReference>
<dbReference type="NCBIfam" id="TIGR04057">
    <property type="entry name" value="SusC_RagA_signa"/>
    <property type="match status" value="1"/>
</dbReference>
<dbReference type="Gene3D" id="2.170.130.10">
    <property type="entry name" value="TonB-dependent receptor, plug domain"/>
    <property type="match status" value="1"/>
</dbReference>
<dbReference type="SMART" id="SM00965">
    <property type="entry name" value="STN"/>
    <property type="match status" value="1"/>
</dbReference>
<sequence>MMKKHTFFLLIGILFFCAFSSYAQKTKINLNVKMGTIKQVTAEIEKKSDFIFVFADDTETLLNRKVNIVSEGQSVESILNKIFANTELRYRMLDKQIVIYREKTVEPSKKTTKEIPEQKKVTITGKVTDSNKEPLIGVSILELGTNNGTITNYNGEYSVTVKSVSSVLKFTYLGYEQQQIEIGNKNSIQVVMKEATKDLDEVVVVGYGTMQKRDVTGAIVSVRSEDIENKTPVNLFDALQGQTAGVQIVRGSGAPGESSSIQIRGTSTFSSAGVAPLYIVDEMPVESIDDINPNDIASMEVLKDAASASIYGSRSANGVVIITTKKGEKSKPKVEVKYNTGIGKLAHKMPQSNRLERLLYDDIRKQYFIDMNMGDALITESDYIREDTLNYFLNVDNDYQDLVYGLAQKHDMSVTVSGAENKLRYYVSNGFLKEKGLVPTTDYTRLNTRVNVDYFFTNKFRTGNRLYVSYAKKNKVNESGLQSNIQRRAPYHSTHYSDGTLVGFTGYVNPLALIYSSIDLEDIFTANVFQYFDYNFSRYLRFRTNFSGSFSLTKQRKFQPSYITDINQNENSGAAYNFLHYNWMNENYFTYSRKWNGHNLNAILGVSYQKWNFDRENIVGRNSTDDYIYTMNSFVSNLNLSSTGTWISEHSLASIYSRVTYDYLGRYLLAANIRRDGSSRFGSGNKWGNFPSASVGWRFSDERFMKFTQRFLDDAKLRVSYGVTGNQSIGDYDHYYSYAPGDVYDGIGGVAPARLGSKELRWEGITQTNLGLDLSFWGSRLVLNVDLYNKVTDGILSNFEVAKELGYSSVRANIGTVTNKGIEFVASGDVIRSDRFTWNASFNIAVNDNRINKLSLGRTYIQNGLWLMSEGGRIGDFIGFKYIDIFPYNESNAFTPDWQQLTPVFENGVFQNAYLLNGSTYSGDVLQKKLPNGTPFRGGDVNWEEHPDSKNGIIDYDDRMYMGNALAEITGGFNSTLTYKNISLYLSFYYSFGNDIYNWAEYFRNSFKNMGSTPTPQVIHNIWRKPGDIALYPRPYDDEFENSRYANSFYVEDGSYIRLQDVKISYNFPDKLINKIKINKMNLYGYISNVLTWTKYQGIDPEFTSYNPIQIGEDRGMYPRKREFGLGLNINF</sequence>
<keyword evidence="4" id="KW-0472">Membrane</keyword>
<evidence type="ECO:0000256" key="4">
    <source>
        <dbReference type="ARBA" id="ARBA00023136"/>
    </source>
</evidence>
<keyword evidence="7" id="KW-0675">Receptor</keyword>
<evidence type="ECO:0000313" key="7">
    <source>
        <dbReference type="EMBL" id="MPL91756.1"/>
    </source>
</evidence>
<name>A0A644VKA8_9ZZZZ</name>
<dbReference type="InterPro" id="IPR039426">
    <property type="entry name" value="TonB-dep_rcpt-like"/>
</dbReference>
<reference evidence="7" key="1">
    <citation type="submission" date="2019-08" db="EMBL/GenBank/DDBJ databases">
        <authorList>
            <person name="Kucharzyk K."/>
            <person name="Murdoch R.W."/>
            <person name="Higgins S."/>
            <person name="Loffler F."/>
        </authorList>
    </citation>
    <scope>NUCLEOTIDE SEQUENCE</scope>
</reference>
<comment type="subcellular location">
    <subcellularLocation>
        <location evidence="1">Cell outer membrane</location>
        <topology evidence="1">Multi-pass membrane protein</topology>
    </subcellularLocation>
</comment>
<dbReference type="InterPro" id="IPR011662">
    <property type="entry name" value="Secretin/TonB_short_N"/>
</dbReference>
<dbReference type="PROSITE" id="PS52016">
    <property type="entry name" value="TONB_DEPENDENT_REC_3"/>
    <property type="match status" value="1"/>
</dbReference>
<feature type="domain" description="Secretin/TonB short N-terminal" evidence="6">
    <location>
        <begin position="50"/>
        <end position="102"/>
    </location>
</feature>
<evidence type="ECO:0000256" key="1">
    <source>
        <dbReference type="ARBA" id="ARBA00004571"/>
    </source>
</evidence>
<gene>
    <name evidence="7" type="primary">susC_54</name>
    <name evidence="7" type="ORF">SDC9_37833</name>
</gene>
<dbReference type="InterPro" id="IPR012910">
    <property type="entry name" value="Plug_dom"/>
</dbReference>
<evidence type="ECO:0000256" key="3">
    <source>
        <dbReference type="ARBA" id="ARBA00022692"/>
    </source>
</evidence>